<feature type="transmembrane region" description="Helical" evidence="16">
    <location>
        <begin position="3256"/>
        <end position="3276"/>
    </location>
</feature>
<keyword evidence="13" id="KW-0966">Cell projection</keyword>
<feature type="domain" description="PKD" evidence="19">
    <location>
        <begin position="342"/>
        <end position="402"/>
    </location>
</feature>
<protein>
    <submittedName>
        <fullName evidence="24">Polycystin 1, transient receptor potential channel interacting</fullName>
    </submittedName>
</protein>
<evidence type="ECO:0000256" key="10">
    <source>
        <dbReference type="ARBA" id="ARBA00023136"/>
    </source>
</evidence>
<feature type="region of interest" description="Disordered" evidence="15">
    <location>
        <begin position="3369"/>
        <end position="3393"/>
    </location>
</feature>
<feature type="domain" description="REJ" evidence="22">
    <location>
        <begin position="2127"/>
        <end position="2816"/>
    </location>
</feature>
<dbReference type="Proteomes" id="UP000002279">
    <property type="component" value="Unplaced"/>
</dbReference>
<feature type="signal peptide" evidence="17">
    <location>
        <begin position="1"/>
        <end position="37"/>
    </location>
</feature>
<comment type="similarity">
    <text evidence="3">Belongs to the polycystin family.</text>
</comment>
<feature type="domain" description="PKD" evidence="19">
    <location>
        <begin position="1203"/>
        <end position="1268"/>
    </location>
</feature>
<dbReference type="Gene3D" id="2.60.40.10">
    <property type="entry name" value="Immunoglobulins"/>
    <property type="match status" value="9"/>
</dbReference>
<feature type="domain" description="PLAT" evidence="20">
    <location>
        <begin position="3096"/>
        <end position="3211"/>
    </location>
</feature>
<feature type="transmembrane region" description="Helical" evidence="16">
    <location>
        <begin position="3987"/>
        <end position="4009"/>
    </location>
</feature>
<feature type="region of interest" description="Disordered" evidence="15">
    <location>
        <begin position="4237"/>
        <end position="4265"/>
    </location>
</feature>
<evidence type="ECO:0000259" key="19">
    <source>
        <dbReference type="PROSITE" id="PS50093"/>
    </source>
</evidence>
<evidence type="ECO:0000259" key="20">
    <source>
        <dbReference type="PROSITE" id="PS50095"/>
    </source>
</evidence>
<feature type="transmembrane region" description="Helical" evidence="16">
    <location>
        <begin position="3936"/>
        <end position="3959"/>
    </location>
</feature>
<feature type="transmembrane region" description="Helical" evidence="16">
    <location>
        <begin position="3510"/>
        <end position="3532"/>
    </location>
</feature>
<dbReference type="GO" id="GO:0070062">
    <property type="term" value="C:extracellular exosome"/>
    <property type="evidence" value="ECO:0007669"/>
    <property type="project" value="Ensembl"/>
</dbReference>
<feature type="domain" description="C-type lectin" evidence="18">
    <location>
        <begin position="457"/>
        <end position="571"/>
    </location>
</feature>
<accession>A0A6I8N4K5</accession>
<dbReference type="InterPro" id="IPR002889">
    <property type="entry name" value="WSC_carb-bd"/>
</dbReference>
<feature type="domain" description="PKD" evidence="19">
    <location>
        <begin position="1811"/>
        <end position="1871"/>
    </location>
</feature>
<dbReference type="SMART" id="SM00089">
    <property type="entry name" value="PKD"/>
    <property type="match status" value="15"/>
</dbReference>
<dbReference type="Ensembl" id="ENSOANT00000051406.1">
    <property type="protein sequence ID" value="ENSOANP00000035807.1"/>
    <property type="gene ID" value="ENSOANG00000049726.1"/>
</dbReference>
<keyword evidence="4" id="KW-1003">Cell membrane</keyword>
<dbReference type="InterPro" id="IPR006228">
    <property type="entry name" value="Polycystin_cat"/>
</dbReference>
<dbReference type="PANTHER" id="PTHR46730:SF3">
    <property type="entry name" value="POLYCYSTIN-1"/>
    <property type="match status" value="1"/>
</dbReference>
<feature type="domain" description="PKD" evidence="19">
    <location>
        <begin position="1460"/>
        <end position="1524"/>
    </location>
</feature>
<dbReference type="PANTHER" id="PTHR46730">
    <property type="entry name" value="POLYCYSTIN-1"/>
    <property type="match status" value="1"/>
</dbReference>
<evidence type="ECO:0000256" key="5">
    <source>
        <dbReference type="ARBA" id="ARBA00022614"/>
    </source>
</evidence>
<feature type="region of interest" description="Disordered" evidence="15">
    <location>
        <begin position="3406"/>
        <end position="3431"/>
    </location>
</feature>
<feature type="transmembrane region" description="Helical" evidence="16">
    <location>
        <begin position="3051"/>
        <end position="3073"/>
    </location>
</feature>
<feature type="compositionally biased region" description="Low complexity" evidence="15">
    <location>
        <begin position="3457"/>
        <end position="3470"/>
    </location>
</feature>
<dbReference type="PROSITE" id="PS51450">
    <property type="entry name" value="LRR"/>
    <property type="match status" value="1"/>
</dbReference>
<keyword evidence="11" id="KW-1015">Disulfide bond</keyword>
<dbReference type="FunFam" id="2.60.60.20:FF:000012">
    <property type="entry name" value="polycystin-1 isoform X2"/>
    <property type="match status" value="1"/>
</dbReference>
<dbReference type="CDD" id="cd00146">
    <property type="entry name" value="PKD"/>
    <property type="match status" value="12"/>
</dbReference>
<dbReference type="FunCoup" id="A0A6I8N4K5">
    <property type="interactions" value="211"/>
</dbReference>
<dbReference type="GO" id="GO:0007507">
    <property type="term" value="P:heart development"/>
    <property type="evidence" value="ECO:0007669"/>
    <property type="project" value="Ensembl"/>
</dbReference>
<dbReference type="Pfam" id="PF01477">
    <property type="entry name" value="PLAT"/>
    <property type="match status" value="1"/>
</dbReference>
<dbReference type="PROSITE" id="PS50095">
    <property type="entry name" value="PLAT"/>
    <property type="match status" value="1"/>
</dbReference>
<evidence type="ECO:0000256" key="8">
    <source>
        <dbReference type="ARBA" id="ARBA00022989"/>
    </source>
</evidence>
<feature type="domain" description="PKD" evidence="19">
    <location>
        <begin position="1384"/>
        <end position="1442"/>
    </location>
</feature>
<dbReference type="InterPro" id="IPR035986">
    <property type="entry name" value="PKD_dom_sf"/>
</dbReference>
<feature type="domain" description="WSC" evidence="23">
    <location>
        <begin position="217"/>
        <end position="314"/>
    </location>
</feature>
<feature type="domain" description="PKD" evidence="19">
    <location>
        <begin position="1547"/>
        <end position="1608"/>
    </location>
</feature>
<dbReference type="GO" id="GO:0061136">
    <property type="term" value="P:regulation of proteasomal protein catabolic process"/>
    <property type="evidence" value="ECO:0007669"/>
    <property type="project" value="Ensembl"/>
</dbReference>
<dbReference type="GO" id="GO:0021510">
    <property type="term" value="P:spinal cord development"/>
    <property type="evidence" value="ECO:0007669"/>
    <property type="project" value="Ensembl"/>
</dbReference>
<keyword evidence="10 16" id="KW-0472">Membrane</keyword>
<dbReference type="Pfam" id="PF02010">
    <property type="entry name" value="REJ"/>
    <property type="match status" value="1"/>
</dbReference>
<dbReference type="GO" id="GO:0048565">
    <property type="term" value="P:digestive tract development"/>
    <property type="evidence" value="ECO:0007669"/>
    <property type="project" value="Ensembl"/>
</dbReference>
<name>A0A6I8N4K5_ORNAN</name>
<keyword evidence="12" id="KW-0325">Glycoprotein</keyword>
<dbReference type="InterPro" id="IPR013783">
    <property type="entry name" value="Ig-like_fold"/>
</dbReference>
<keyword evidence="25" id="KW-1185">Reference proteome</keyword>
<dbReference type="CDD" id="cd00037">
    <property type="entry name" value="CLECT"/>
    <property type="match status" value="1"/>
</dbReference>
<evidence type="ECO:0000313" key="24">
    <source>
        <dbReference type="Ensembl" id="ENSOANP00000035807.1"/>
    </source>
</evidence>
<dbReference type="PROSITE" id="PS51111">
    <property type="entry name" value="REJ"/>
    <property type="match status" value="1"/>
</dbReference>
<dbReference type="GO" id="GO:0021915">
    <property type="term" value="P:neural tube development"/>
    <property type="evidence" value="ECO:0007669"/>
    <property type="project" value="Ensembl"/>
</dbReference>
<dbReference type="Pfam" id="PF00801">
    <property type="entry name" value="PKD"/>
    <property type="match status" value="14"/>
</dbReference>
<dbReference type="SMART" id="SM00308">
    <property type="entry name" value="LH2"/>
    <property type="match status" value="1"/>
</dbReference>
<dbReference type="Pfam" id="PF08016">
    <property type="entry name" value="PKD_channel"/>
    <property type="match status" value="1"/>
</dbReference>
<gene>
    <name evidence="24" type="primary">PKD1</name>
</gene>
<dbReference type="GO" id="GO:0072205">
    <property type="term" value="P:metanephric collecting duct development"/>
    <property type="evidence" value="ECO:0007669"/>
    <property type="project" value="Ensembl"/>
</dbReference>
<dbReference type="InterPro" id="IPR036392">
    <property type="entry name" value="PLAT/LH2_dom_sf"/>
</dbReference>
<dbReference type="InterPro" id="IPR022409">
    <property type="entry name" value="PKD/Chitinase_dom"/>
</dbReference>
<dbReference type="GeneTree" id="ENSGT00940000158702"/>
<dbReference type="Gene3D" id="3.80.10.10">
    <property type="entry name" value="Ribonuclease Inhibitor"/>
    <property type="match status" value="1"/>
</dbReference>
<keyword evidence="6 16" id="KW-0812">Transmembrane</keyword>
<keyword evidence="7" id="KW-0677">Repeat</keyword>
<dbReference type="InterPro" id="IPR057244">
    <property type="entry name" value="GAIN_B"/>
</dbReference>
<feature type="domain" description="PKD" evidence="19">
    <location>
        <begin position="1293"/>
        <end position="1358"/>
    </location>
</feature>
<evidence type="ECO:0000259" key="21">
    <source>
        <dbReference type="PROSITE" id="PS50221"/>
    </source>
</evidence>
<evidence type="ECO:0000259" key="18">
    <source>
        <dbReference type="PROSITE" id="PS50041"/>
    </source>
</evidence>
<feature type="region of interest" description="Disordered" evidence="15">
    <location>
        <begin position="4109"/>
        <end position="4161"/>
    </location>
</feature>
<dbReference type="GO" id="GO:0042813">
    <property type="term" value="F:Wnt receptor activity"/>
    <property type="evidence" value="ECO:0007669"/>
    <property type="project" value="Ensembl"/>
</dbReference>
<dbReference type="Gene3D" id="3.10.100.10">
    <property type="entry name" value="Mannose-Binding Protein A, subunit A"/>
    <property type="match status" value="1"/>
</dbReference>
<feature type="chain" id="PRO_5026261703" evidence="17">
    <location>
        <begin position="38"/>
        <end position="4265"/>
    </location>
</feature>
<dbReference type="InterPro" id="IPR002859">
    <property type="entry name" value="PKD/REJ-like"/>
</dbReference>
<evidence type="ECO:0000256" key="16">
    <source>
        <dbReference type="SAM" id="Phobius"/>
    </source>
</evidence>
<feature type="region of interest" description="Disordered" evidence="15">
    <location>
        <begin position="3457"/>
        <end position="3498"/>
    </location>
</feature>
<feature type="region of interest" description="Disordered" evidence="15">
    <location>
        <begin position="4196"/>
        <end position="4215"/>
    </location>
</feature>
<evidence type="ECO:0000259" key="23">
    <source>
        <dbReference type="PROSITE" id="PS51212"/>
    </source>
</evidence>
<dbReference type="InterPro" id="IPR042060">
    <property type="entry name" value="PLAT_polycystin1"/>
</dbReference>
<dbReference type="GO" id="GO:0060428">
    <property type="term" value="P:lung epithelium development"/>
    <property type="evidence" value="ECO:0007669"/>
    <property type="project" value="Ensembl"/>
</dbReference>
<dbReference type="OMA" id="GENHVSW"/>
<keyword evidence="9" id="KW-0969">Cilium</keyword>
<dbReference type="InterPro" id="IPR001611">
    <property type="entry name" value="Leu-rich_rpt"/>
</dbReference>
<dbReference type="InterPro" id="IPR001024">
    <property type="entry name" value="PLAT/LH2_dom"/>
</dbReference>
<dbReference type="GO" id="GO:0044325">
    <property type="term" value="F:transmembrane transporter binding"/>
    <property type="evidence" value="ECO:0007669"/>
    <property type="project" value="Ensembl"/>
</dbReference>
<dbReference type="GO" id="GO:0140494">
    <property type="term" value="C:migrasome"/>
    <property type="evidence" value="ECO:0007669"/>
    <property type="project" value="Ensembl"/>
</dbReference>
<evidence type="ECO:0000256" key="11">
    <source>
        <dbReference type="ARBA" id="ARBA00023157"/>
    </source>
</evidence>
<dbReference type="SUPFAM" id="SSF56436">
    <property type="entry name" value="C-type lectin-like"/>
    <property type="match status" value="1"/>
</dbReference>
<dbReference type="Gene3D" id="2.60.60.20">
    <property type="entry name" value="PLAT/LH2 domain"/>
    <property type="match status" value="1"/>
</dbReference>
<evidence type="ECO:0000256" key="15">
    <source>
        <dbReference type="SAM" id="MobiDB-lite"/>
    </source>
</evidence>
<dbReference type="InterPro" id="IPR000434">
    <property type="entry name" value="PC1"/>
</dbReference>
<evidence type="ECO:0000256" key="4">
    <source>
        <dbReference type="ARBA" id="ARBA00022475"/>
    </source>
</evidence>
<evidence type="ECO:0000256" key="17">
    <source>
        <dbReference type="SAM" id="SignalP"/>
    </source>
</evidence>
<feature type="compositionally biased region" description="Pro residues" evidence="15">
    <location>
        <begin position="4202"/>
        <end position="4213"/>
    </location>
</feature>
<feature type="transmembrane region" description="Helical" evidence="16">
    <location>
        <begin position="3624"/>
        <end position="3644"/>
    </location>
</feature>
<dbReference type="GO" id="GO:0072237">
    <property type="term" value="P:metanephric proximal tubule development"/>
    <property type="evidence" value="ECO:0007669"/>
    <property type="project" value="Ensembl"/>
</dbReference>
<dbReference type="GO" id="GO:0019901">
    <property type="term" value="F:protein kinase binding"/>
    <property type="evidence" value="ECO:0007669"/>
    <property type="project" value="Ensembl"/>
</dbReference>
<dbReference type="Pfam" id="PF13855">
    <property type="entry name" value="LRR_8"/>
    <property type="match status" value="1"/>
</dbReference>
<feature type="transmembrane region" description="Helical" evidence="16">
    <location>
        <begin position="3896"/>
        <end position="3916"/>
    </location>
</feature>
<feature type="transmembrane region" description="Helical" evidence="16">
    <location>
        <begin position="3857"/>
        <end position="3875"/>
    </location>
</feature>
<dbReference type="GO" id="GO:0034704">
    <property type="term" value="C:calcium channel complex"/>
    <property type="evidence" value="ECO:0007669"/>
    <property type="project" value="Ensembl"/>
</dbReference>
<dbReference type="InterPro" id="IPR003591">
    <property type="entry name" value="Leu-rich_rpt_typical-subtyp"/>
</dbReference>
<dbReference type="InParanoid" id="A0A6I8N4K5"/>
<dbReference type="GO" id="GO:0006816">
    <property type="term" value="P:calcium ion transport"/>
    <property type="evidence" value="ECO:0000318"/>
    <property type="project" value="GO_Central"/>
</dbReference>
<dbReference type="GO" id="GO:0019904">
    <property type="term" value="F:protein domain specific binding"/>
    <property type="evidence" value="ECO:0007669"/>
    <property type="project" value="Ensembl"/>
</dbReference>
<feature type="transmembrane region" description="Helical" evidence="16">
    <location>
        <begin position="3538"/>
        <end position="3557"/>
    </location>
</feature>
<dbReference type="NCBIfam" id="TIGR00864">
    <property type="entry name" value="PCC"/>
    <property type="match status" value="1"/>
</dbReference>
<dbReference type="SUPFAM" id="SSF49299">
    <property type="entry name" value="PKD domain"/>
    <property type="match status" value="12"/>
</dbReference>
<comment type="caution">
    <text evidence="14">Lacks conserved residue(s) required for the propagation of feature annotation.</text>
</comment>
<dbReference type="InterPro" id="IPR032675">
    <property type="entry name" value="LRR_dom_sf"/>
</dbReference>
<feature type="compositionally biased region" description="Low complexity" evidence="15">
    <location>
        <begin position="3384"/>
        <end position="3393"/>
    </location>
</feature>
<reference evidence="24" key="2">
    <citation type="submission" date="2025-09" db="UniProtKB">
        <authorList>
            <consortium name="Ensembl"/>
        </authorList>
    </citation>
    <scope>IDENTIFICATION</scope>
    <source>
        <strain evidence="24">Glennie</strain>
    </source>
</reference>
<evidence type="ECO:0000256" key="7">
    <source>
        <dbReference type="ARBA" id="ARBA00022737"/>
    </source>
</evidence>
<keyword evidence="8 16" id="KW-1133">Transmembrane helix</keyword>
<dbReference type="InterPro" id="IPR013122">
    <property type="entry name" value="PKD1_2_channel"/>
</dbReference>
<evidence type="ECO:0000256" key="2">
    <source>
        <dbReference type="ARBA" id="ARBA00004651"/>
    </source>
</evidence>
<dbReference type="Pfam" id="PF20519">
    <property type="entry name" value="Polycystin_dom"/>
    <property type="match status" value="1"/>
</dbReference>
<dbReference type="GO" id="GO:0005262">
    <property type="term" value="F:calcium channel activity"/>
    <property type="evidence" value="ECO:0007669"/>
    <property type="project" value="Ensembl"/>
</dbReference>
<dbReference type="GO" id="GO:0016323">
    <property type="term" value="C:basolateral plasma membrane"/>
    <property type="evidence" value="ECO:0007669"/>
    <property type="project" value="Ensembl"/>
</dbReference>
<feature type="region of interest" description="Disordered" evidence="15">
    <location>
        <begin position="575"/>
        <end position="616"/>
    </location>
</feature>
<feature type="compositionally biased region" description="Low complexity" evidence="15">
    <location>
        <begin position="4117"/>
        <end position="4126"/>
    </location>
</feature>
<dbReference type="SMART" id="SM00303">
    <property type="entry name" value="GPS"/>
    <property type="match status" value="1"/>
</dbReference>
<reference evidence="24" key="1">
    <citation type="submission" date="2025-08" db="UniProtKB">
        <authorList>
            <consortium name="Ensembl"/>
        </authorList>
    </citation>
    <scope>IDENTIFICATION</scope>
    <source>
        <strain evidence="24">Glennie</strain>
    </source>
</reference>
<dbReference type="PROSITE" id="PS50041">
    <property type="entry name" value="C_TYPE_LECTIN_2"/>
    <property type="match status" value="1"/>
</dbReference>
<dbReference type="GO" id="GO:0002133">
    <property type="term" value="C:polycystin complex"/>
    <property type="evidence" value="ECO:0007669"/>
    <property type="project" value="Ensembl"/>
</dbReference>
<evidence type="ECO:0000256" key="9">
    <source>
        <dbReference type="ARBA" id="ARBA00023069"/>
    </source>
</evidence>
<evidence type="ECO:0000256" key="14">
    <source>
        <dbReference type="PROSITE-ProRule" id="PRU00152"/>
    </source>
</evidence>
<comment type="subcellular location">
    <subcellularLocation>
        <location evidence="2">Cell membrane</location>
        <topology evidence="2">Multi-pass membrane protein</topology>
    </subcellularLocation>
    <subcellularLocation>
        <location evidence="1">Cell projection</location>
        <location evidence="1">Cilium</location>
    </subcellularLocation>
</comment>
<dbReference type="InterPro" id="IPR016187">
    <property type="entry name" value="CTDL_fold"/>
</dbReference>
<dbReference type="CDD" id="cd01752">
    <property type="entry name" value="PLAT_polycystin"/>
    <property type="match status" value="1"/>
</dbReference>
<dbReference type="GO" id="GO:0072218">
    <property type="term" value="P:metanephric ascending thin limb development"/>
    <property type="evidence" value="ECO:0007669"/>
    <property type="project" value="Ensembl"/>
</dbReference>
<feature type="transmembrane region" description="Helical" evidence="16">
    <location>
        <begin position="3296"/>
        <end position="3316"/>
    </location>
</feature>
<dbReference type="PROSITE" id="PS50093">
    <property type="entry name" value="PKD"/>
    <property type="match status" value="12"/>
</dbReference>
<organism evidence="24 25">
    <name type="scientific">Ornithorhynchus anatinus</name>
    <name type="common">Duckbill platypus</name>
    <dbReference type="NCBI Taxonomy" id="9258"/>
    <lineage>
        <taxon>Eukaryota</taxon>
        <taxon>Metazoa</taxon>
        <taxon>Chordata</taxon>
        <taxon>Craniata</taxon>
        <taxon>Vertebrata</taxon>
        <taxon>Euteleostomi</taxon>
        <taxon>Mammalia</taxon>
        <taxon>Monotremata</taxon>
        <taxon>Ornithorhynchidae</taxon>
        <taxon>Ornithorhynchus</taxon>
    </lineage>
</organism>
<dbReference type="GO" id="GO:0005886">
    <property type="term" value="C:plasma membrane"/>
    <property type="evidence" value="ECO:0000318"/>
    <property type="project" value="GO_Central"/>
</dbReference>
<evidence type="ECO:0000256" key="6">
    <source>
        <dbReference type="ARBA" id="ARBA00022692"/>
    </source>
</evidence>
<dbReference type="PRINTS" id="PR00500">
    <property type="entry name" value="POLYCYSTIN1"/>
</dbReference>
<dbReference type="Bgee" id="ENSOANG00000049726">
    <property type="expression patterns" value="Expressed in heart and 7 other cell types or tissues"/>
</dbReference>
<dbReference type="SMART" id="SM00034">
    <property type="entry name" value="CLECT"/>
    <property type="match status" value="1"/>
</dbReference>
<feature type="compositionally biased region" description="Pro residues" evidence="15">
    <location>
        <begin position="3482"/>
        <end position="3498"/>
    </location>
</feature>
<dbReference type="GO" id="GO:0005929">
    <property type="term" value="C:cilium"/>
    <property type="evidence" value="ECO:0007669"/>
    <property type="project" value="UniProtKB-SubCell"/>
</dbReference>
<dbReference type="GO" id="GO:0051290">
    <property type="term" value="P:protein heterotetramerization"/>
    <property type="evidence" value="ECO:0007669"/>
    <property type="project" value="Ensembl"/>
</dbReference>
<dbReference type="InterPro" id="IPR014010">
    <property type="entry name" value="REJ_dom"/>
</dbReference>
<feature type="domain" description="PKD" evidence="19">
    <location>
        <begin position="2067"/>
        <end position="2124"/>
    </location>
</feature>
<dbReference type="GO" id="GO:0045944">
    <property type="term" value="P:positive regulation of transcription by RNA polymerase II"/>
    <property type="evidence" value="ECO:0007669"/>
    <property type="project" value="Ensembl"/>
</dbReference>
<dbReference type="SMART" id="SM00369">
    <property type="entry name" value="LRR_TYP"/>
    <property type="match status" value="2"/>
</dbReference>
<dbReference type="GO" id="GO:0072287">
    <property type="term" value="P:metanephric distal tubule morphogenesis"/>
    <property type="evidence" value="ECO:0007669"/>
    <property type="project" value="Ensembl"/>
</dbReference>
<keyword evidence="17" id="KW-0732">Signal</keyword>
<dbReference type="PROSITE" id="PS50221">
    <property type="entry name" value="GAIN_B"/>
    <property type="match status" value="1"/>
</dbReference>
<dbReference type="GO" id="GO:2000045">
    <property type="term" value="P:regulation of G1/S transition of mitotic cell cycle"/>
    <property type="evidence" value="ECO:0007669"/>
    <property type="project" value="Ensembl"/>
</dbReference>
<dbReference type="InterPro" id="IPR046791">
    <property type="entry name" value="Polycystin_dom"/>
</dbReference>
<evidence type="ECO:0000256" key="3">
    <source>
        <dbReference type="ARBA" id="ARBA00007200"/>
    </source>
</evidence>
<feature type="domain" description="PKD" evidence="19">
    <location>
        <begin position="1113"/>
        <end position="1171"/>
    </location>
</feature>
<feature type="compositionally biased region" description="Polar residues" evidence="15">
    <location>
        <begin position="3406"/>
        <end position="3416"/>
    </location>
</feature>
<evidence type="ECO:0000256" key="13">
    <source>
        <dbReference type="ARBA" id="ARBA00023273"/>
    </source>
</evidence>
<feature type="domain" description="PKD" evidence="19">
    <location>
        <begin position="1725"/>
        <end position="1787"/>
    </location>
</feature>
<dbReference type="SUPFAM" id="SSF49723">
    <property type="entry name" value="Lipase/lipooxygenase domain (PLAT/LH2 domain)"/>
    <property type="match status" value="1"/>
</dbReference>
<dbReference type="PROSITE" id="PS51212">
    <property type="entry name" value="WSC"/>
    <property type="match status" value="1"/>
</dbReference>
<keyword evidence="5" id="KW-0433">Leucine-rich repeat</keyword>
<feature type="domain" description="PKD" evidence="19">
    <location>
        <begin position="1023"/>
        <end position="1102"/>
    </location>
</feature>
<feature type="domain" description="GAIN-B" evidence="21">
    <location>
        <begin position="2845"/>
        <end position="3041"/>
    </location>
</feature>
<dbReference type="SUPFAM" id="SSF52058">
    <property type="entry name" value="L domain-like"/>
    <property type="match status" value="1"/>
</dbReference>
<evidence type="ECO:0000256" key="1">
    <source>
        <dbReference type="ARBA" id="ARBA00004138"/>
    </source>
</evidence>
<dbReference type="GO" id="GO:0048806">
    <property type="term" value="P:genitalia development"/>
    <property type="evidence" value="ECO:0007669"/>
    <property type="project" value="Ensembl"/>
</dbReference>
<evidence type="ECO:0000313" key="25">
    <source>
        <dbReference type="Proteomes" id="UP000002279"/>
    </source>
</evidence>
<dbReference type="InterPro" id="IPR016186">
    <property type="entry name" value="C-type_lectin-like/link_sf"/>
</dbReference>
<dbReference type="InterPro" id="IPR001304">
    <property type="entry name" value="C-type_lectin-like"/>
</dbReference>
<feature type="compositionally biased region" description="Polar residues" evidence="15">
    <location>
        <begin position="4135"/>
        <end position="4145"/>
    </location>
</feature>
<dbReference type="GO" id="GO:0160040">
    <property type="term" value="P:mitocytosis"/>
    <property type="evidence" value="ECO:0007669"/>
    <property type="project" value="Ensembl"/>
</dbReference>
<proteinExistence type="inferred from homology"/>
<dbReference type="GO" id="GO:0051216">
    <property type="term" value="P:cartilage development"/>
    <property type="evidence" value="ECO:0007669"/>
    <property type="project" value="Ensembl"/>
</dbReference>
<evidence type="ECO:0000259" key="22">
    <source>
        <dbReference type="PROSITE" id="PS51111"/>
    </source>
</evidence>
<dbReference type="InterPro" id="IPR000203">
    <property type="entry name" value="GPS"/>
</dbReference>
<dbReference type="Pfam" id="PF00059">
    <property type="entry name" value="Lectin_C"/>
    <property type="match status" value="1"/>
</dbReference>
<dbReference type="InterPro" id="IPR000601">
    <property type="entry name" value="PKD_dom"/>
</dbReference>
<dbReference type="GO" id="GO:0072177">
    <property type="term" value="P:mesonephric duct development"/>
    <property type="evidence" value="ECO:0007669"/>
    <property type="project" value="Ensembl"/>
</dbReference>
<feature type="domain" description="PKD" evidence="19">
    <location>
        <begin position="931"/>
        <end position="993"/>
    </location>
</feature>
<dbReference type="GO" id="GO:0043588">
    <property type="term" value="P:skin development"/>
    <property type="evidence" value="ECO:0007669"/>
    <property type="project" value="Ensembl"/>
</dbReference>
<evidence type="ECO:0000256" key="12">
    <source>
        <dbReference type="ARBA" id="ARBA00023180"/>
    </source>
</evidence>
<dbReference type="GO" id="GO:0048754">
    <property type="term" value="P:branching morphogenesis of an epithelial tube"/>
    <property type="evidence" value="ECO:0007669"/>
    <property type="project" value="Ensembl"/>
</dbReference>
<dbReference type="SMART" id="SM00321">
    <property type="entry name" value="WSC"/>
    <property type="match status" value="1"/>
</dbReference>
<sequence length="4265" mass="456596">MSPRSPGPPAGPAAPAPRARRLALCLGLCLGLAAAAAASSSSGEASGPRPASRCLPCGLGCRCSPGAGASCRVNCSGRGLRGLRGPRGSGEGTAAAAAAATTPSALPALPAHVTDLDLSDNQIRVLDPGIFENLSSLTFLDLSNNAISTLEEGIFANLFNLSEINLGRNPLRCDCALSWLPGWVEEQGVQTAERGHLSSRLLVSSHLFSLSRSTAAEEDFIACLPSNQSEQDTAANVSVVAFSAAHEGPLAREACATFCCSVGQDYGALAKDGRCLCGARRPPGASAGCLPFCARAPGPPACGGPRLMADVFPARLEARLLGPRGPQPTRRALAFNVSCPFPAQSVRWDFGDGSAPRVASGPAASHRYALPGRYNVTAAASVGVGAAVVWLEVVLEAPPQNLSLSCPARVRTNESLDLTVWNLGGTGLTATYNIVTELEGRSVVILPLLRDTEIFAGNGHCYRLVVDKASWPEADRHCRRWGGGALASVGSPEVQSFLVSQVIRSLDVWIGFKDVAEPGAQPAGEGFDLQSCQNWLPGEPHPATADHCVRMGPTGQCNTDLCMAAHSYVCEFRPQGEGRPPAPSSPVSSSATVPPLPSPPLGVRGLLGNTSQPGDPLLGNQTWAPLECLAGWEWCQPKNACQPLGSPCSPGLEANASSDPEVPPGLVLWKGARFSVPAGPSVTFWDSPSVNPGDLLGLQHDAGPGSFLLCPPPGVPVTAHAPDWLPGPPPDLPLGPPPTPAACAIRALIATERPTALLGPNPGLPRPGSYAVTAAVAGGVGRRDLACSFRVVAPVSGLRVLHPAPQQGWFYVPADRPSLLLGLDSGDDATAHQPGTNGTEPFRASCPPAGAALAPVECGREAAEGRFAVLPLTGLDEAGGAVDIVAENAVSRENVTVWVKAEEPVRGLRATPDPQSRVLQGILVRYSPVLEAGSDVTFKWTIDDKQSLTFYNVVFNVIYQSAAVFKLSLTASNHVSNVTVNYNVTVEKMNRMKDLSLSDPPPAVPQNATLDLSASVRVDSAVEAAFLWTFGDGDEESRQFRPPYDESFPEPDPSVRQVVIEHNVTHTYRTPGEYNVTVFVSNPFENLTRQATVSVRAPLTHVVLEPAGEALVAGRRVTFAARPLPSPVGALYSWDFGDGSPPLTGDSPTADHTFARKGPYRVTVRVDNGVSDGEAAGLYRAFEEIRGLRVSAPAAVEQGTPVTVNASLDSGGDEDVTWTFDLGDGTVRTGPEPWARHVYAQEANCTVVVTAANPAGSASRTLALRIFVLEVLRIEPAACVPQRPDVRLLARVTGDPAGYVFDWTVGDGSPNVTVRGSPELVRNFSRAGVFPLVLVLSSHVNKAHYFTSVCVEPELANVTLRPERQVLRLGEEGRFRVSAVPPYPYRYIWDFGEAEAARPGGTEAGHAYRAPGVYPVTVTVSNNVSSDNDTAFVEVQEPVELARVETNGSRALELARAYAFWAVGNGSRASYLWDLGDGQQGEGRAVVHAYNRTGRFGVSVLGWNEVSRSRAGLNVTVQAPVRGLALNASRTVVPLNGSVGFGAALRAGSDVRYSWVLCDRCTAIPGAATISYTFRSVGTFNVTVTAENEVSGLQDSILVHVLEQIEGLRILGAGGGGEEAGGPACFPTNRTLQLQAAVREGTNVSYGWTVLRGDVPVQAGPGRVFPLAVSEAGTYRVRLRASNLLGAAEAEAALDFVEGVRGPRLSARPNPAAVNATVNVSVAAEAGSGLTYTWHLGGGRTLTTREPSVACSFASPGLHRVAVSAGNRLGAANATVAVSVQEPVRGLRIEGPGGDGYVASGAAARLEGRLEQGTDVAWRWELPGGGAAAGRSVTAVFPAAGPAAVRLNASNAVSWATRERVLTVQDAVRGLELEAERTLAEPGEAVRFHVRLAAGSAVDLRLRVDEGPASPLAGPDFSWTAPGVGEHRVAVEAENRVSRARAQVSVSVLEAVGGLEILDCCEAAVATGSERNYSARVRAGSRPSFAWDFSLQKVQGDALVILTGQNISYTPVAAGTLTIHLRAFNELGGANLTRRLLVQDRLEGLGLQAEPAFARRAALFEAAPRPSARQVTFAWDFGDGSPARLGPGPHASHAYPAPGDFLVAVNASNLVSFVVAQLTVTVRALECEEPQVEVALPQHVALRRAQRNYLEAQVDLRGCVRYRTEYRWQVFRAASCPRRGADPPVPLPGVDVRRPQLVLPRLALAVGDYCFVLAVSFGDTPLSRTTRANVTVLPGRLVPLVDGGSYRVWSSARDLVLDGGRSYDPDLEDGDQTPLTFEWSCVASSKSRTGGCSLNTPLPQKSVVTVPARVLDAGEKYTFALTIHKPGRNPERTNQTVLIRRGPVPILSLQCVSCKAQSVYEVSKSSYVYLEGTCLNCPPGTVRGSWSAQTFGNRSLVLDESTTTTGSAGMRLVLRQGVLRDGEGYTFTLRLLGPSGQVEGLASIDLFPNRPPFGGSCRLSPQGPVTALTTRVHFECTGWRDLEDEEAPLVYSLLLRRCKPSSCEEFCAYKGSLSEYGALLPPGFKDDFAVHLSVVVQDQLGASVVALTRSLKICLPDPPAGFRRLSHWLHNLTETVLPGLVQQADPQHVIEYSLALVTVLNEQEEEEEEEEEAGRERQLRAQTRRMVTDTLVSLNVNTVDDIQQIAAALAQCTVASKEFVCRSCLKKTLQKLESMMDILQDVTTQGTVTPTTIADNILNITGDLIHLVNSPAAQDPALPEAWPESRLPQVASKAYGLSSELMRIVMRSRVLNEEPLTLASEEIVARGKRADPSDPSSLLCYEDAADCQFSIPPAFNGTLADVADVVQVVFLVDSNPFPFGFIHNFTVSTRVASMRFQTLDGTRIPVRALGAERAITVKVDNHTGAGARDIAAGSAVVEARTSVSAVIATANRNREAALHFQLTYTVLNERYLAAEPEPFISVYLHSAPRPNEHNCSASKRIGLGALAGSDHKPYTFFISPLTEDTTGSFHFNITSHFRWTAVEVTVGLHSSLCQYFSEQEMRWKTEGIVPLEDTTPTQAVCLTQHLTAFGASLFVPPSSVRFIFPDPAPGLNYVVLLTCAVCLAASAVAAGIVRKLDLLDISRVGVTPFCGRSGPHKYEIWVKTGWGRGSGTTAHVGITLYGVDGKSGHRHLDGEGAFRRNSLDVFQIATDRSLGGLWKIRVWHDNKGLSPAWFLQHVIVKDLQSGRCHFFLVNDWLSVEGEDGGGLVEKEVLAASEAALRRFPRLLVAELQRGFFEKHIWLSLWDRPPRSRFTRVQRATCCTLLLTLFLCANAVWYGVVGDAAHGLLPVSADTMAVGLVSSVVVYPLYLVVLFLFRMARSKVRRARDPRPAWPTHLRSLIRWRQSSSEGVLSWPDLLSDPSIVGSTVQRLKRGRSGRPLGVESSGSPGDDSLSLAAFHHAQTKYFSASDGKTGSGRQPPPSAGPALRRPRALGDQTDALALQKVSDKGRPLSALAAEGTGAEAGRTGRSFLLPLPSSGAPTPAPRSLPPPPPVPAEAPSPRLLPPWCSALALGLSLLLLAAAVGVSVWIGAGFSSSVGVMWLISDVFSFLASFLLWEPIKALLEALYLALVARRLHPEEGDTLVECPVVRPVSERIPKVRPPQGFALFQAREEARKVKQLHELLKNWLLYALLLLIILLANYGDAGRHGRAYLLQRSIKQELGSAGFLGIRRSDEFWAWMSRVLLPYVHGNPSTRELGALRLRQVRLRAAQCPDVAWRPVPASGGQCAVPSGSFNTADYGVGWEPAAWNGTASWGYSAPELAGVRYWGYVSIYDSGGYVQELGLGLEQSRAQLHFLQRHNWIDNMSRAVFVELTRYSPGVDLHAAVTLRLEFPVAGRAVAAVSVLPFPLQQLRGGVTLQLLTMMFLMLFVVYLAGAEALAVRQAGRAYLRRAGAWGRWLLIVLATATALVHLSQVTLAERQWARFLQRRRRFTSFYQVAWLSSVSGSLAACLLFLLTLQVGAAQQLRFVRQWAVFGKALGRSLRELLAAGAALGVLAAAYAQLGFLLFSSCSEAFRRLTGGLPAPWPDTRGGDGPLPPLLAWGLLALGLLRRLVAAVLLHGYRQLRGELFRPAFEPQDYELVELLLRRLRLWMGFSKVKEFRHKVRFEGMEPPPSRSSSQSKSSQGPPPSVGSDTSRPSTASSQLDPGAPRDPPEPDPPRLLAVSEALLAQFDRVIWATEDVYRLESRLEGLRGRLRAGRPDPPGPPTPPAATLPGRIARARRAAASAGALLAAPKAYTPADPPRKKGAARMLQARNRVHPSAQ</sequence>